<evidence type="ECO:0000313" key="2">
    <source>
        <dbReference type="EMBL" id="PZG01553.1"/>
    </source>
</evidence>
<comment type="caution">
    <text evidence="2">The sequence shown here is derived from an EMBL/GenBank/DDBJ whole genome shotgun (WGS) entry which is preliminary data.</text>
</comment>
<dbReference type="AlphaFoldDB" id="A0A2W2CSI9"/>
<dbReference type="Proteomes" id="UP000248749">
    <property type="component" value="Unassembled WGS sequence"/>
</dbReference>
<dbReference type="RefSeq" id="WP_111133317.1">
    <property type="nucleotide sequence ID" value="NZ_POUB01000026.1"/>
</dbReference>
<name>A0A2W2CSI9_9ACTN</name>
<accession>A0A2W2CSI9</accession>
<gene>
    <name evidence="2" type="ORF">C1I99_06620</name>
</gene>
<protein>
    <submittedName>
        <fullName evidence="2">Uncharacterized protein</fullName>
    </submittedName>
</protein>
<evidence type="ECO:0000256" key="1">
    <source>
        <dbReference type="SAM" id="MobiDB-lite"/>
    </source>
</evidence>
<reference evidence="2 3" key="1">
    <citation type="submission" date="2018-01" db="EMBL/GenBank/DDBJ databases">
        <title>Draft genome sequence of Salinispora sp. 13K206.</title>
        <authorList>
            <person name="Sahin N."/>
            <person name="Saygin H."/>
            <person name="Ay H."/>
        </authorList>
    </citation>
    <scope>NUCLEOTIDE SEQUENCE [LARGE SCALE GENOMIC DNA]</scope>
    <source>
        <strain evidence="2 3">13K206</strain>
    </source>
</reference>
<dbReference type="OrthoDB" id="3385629at2"/>
<proteinExistence type="predicted"/>
<organism evidence="2 3">
    <name type="scientific">Micromonospora deserti</name>
    <dbReference type="NCBI Taxonomy" id="2070366"/>
    <lineage>
        <taxon>Bacteria</taxon>
        <taxon>Bacillati</taxon>
        <taxon>Actinomycetota</taxon>
        <taxon>Actinomycetes</taxon>
        <taxon>Micromonosporales</taxon>
        <taxon>Micromonosporaceae</taxon>
        <taxon>Micromonospora</taxon>
    </lineage>
</organism>
<keyword evidence="3" id="KW-1185">Reference proteome</keyword>
<feature type="compositionally biased region" description="Basic and acidic residues" evidence="1">
    <location>
        <begin position="1"/>
        <end position="16"/>
    </location>
</feature>
<evidence type="ECO:0000313" key="3">
    <source>
        <dbReference type="Proteomes" id="UP000248749"/>
    </source>
</evidence>
<sequence length="91" mass="9976">MTERWGERGDPLREPPEADAVEQQQTVVDDPDAELPPTRVPMDATAADVAEQSAAVPGERDGFPPTLPVDANPADVLEQRTTVNLEEERRD</sequence>
<dbReference type="EMBL" id="POUB01000026">
    <property type="protein sequence ID" value="PZG01553.1"/>
    <property type="molecule type" value="Genomic_DNA"/>
</dbReference>
<feature type="region of interest" description="Disordered" evidence="1">
    <location>
        <begin position="1"/>
        <end position="72"/>
    </location>
</feature>